<name>A0A2A4HHP0_9GAMM</name>
<feature type="compositionally biased region" description="Basic and acidic residues" evidence="1">
    <location>
        <begin position="1"/>
        <end position="23"/>
    </location>
</feature>
<keyword evidence="2" id="KW-1133">Transmembrane helix</keyword>
<keyword evidence="2" id="KW-0812">Transmembrane</keyword>
<reference evidence="4" key="1">
    <citation type="submission" date="2017-09" db="EMBL/GenBank/DDBJ databases">
        <authorList>
            <person name="Cho G.-S."/>
            <person name="Oguntoyinbo F.A."/>
            <person name="Cnockaert M."/>
            <person name="Kabisch J."/>
            <person name="Neve H."/>
            <person name="Bockelmann W."/>
            <person name="Wenning M."/>
            <person name="Franz C.M."/>
            <person name="Vandamme P."/>
        </authorList>
    </citation>
    <scope>NUCLEOTIDE SEQUENCE [LARGE SCALE GENOMIC DNA]</scope>
    <source>
        <strain evidence="4">MBT G8648</strain>
    </source>
</reference>
<organism evidence="3 4">
    <name type="scientific">Vreelandella nigrificans</name>
    <dbReference type="NCBI Taxonomy" id="2042704"/>
    <lineage>
        <taxon>Bacteria</taxon>
        <taxon>Pseudomonadati</taxon>
        <taxon>Pseudomonadota</taxon>
        <taxon>Gammaproteobacteria</taxon>
        <taxon>Oceanospirillales</taxon>
        <taxon>Halomonadaceae</taxon>
        <taxon>Vreelandella</taxon>
    </lineage>
</organism>
<dbReference type="EMBL" id="NWUX01000019">
    <property type="protein sequence ID" value="PCF94432.1"/>
    <property type="molecule type" value="Genomic_DNA"/>
</dbReference>
<dbReference type="OrthoDB" id="6174536at2"/>
<dbReference type="RefSeq" id="WP_096653609.1">
    <property type="nucleotide sequence ID" value="NZ_NWUX01000019.1"/>
</dbReference>
<feature type="region of interest" description="Disordered" evidence="1">
    <location>
        <begin position="1"/>
        <end position="40"/>
    </location>
</feature>
<evidence type="ECO:0000256" key="2">
    <source>
        <dbReference type="SAM" id="Phobius"/>
    </source>
</evidence>
<evidence type="ECO:0000313" key="3">
    <source>
        <dbReference type="EMBL" id="PCF94432.1"/>
    </source>
</evidence>
<protein>
    <submittedName>
        <fullName evidence="3">Uncharacterized protein</fullName>
    </submittedName>
</protein>
<keyword evidence="2" id="KW-0472">Membrane</keyword>
<accession>A0A2A4HHP0</accession>
<dbReference type="Proteomes" id="UP000218677">
    <property type="component" value="Unassembled WGS sequence"/>
</dbReference>
<feature type="transmembrane region" description="Helical" evidence="2">
    <location>
        <begin position="46"/>
        <end position="66"/>
    </location>
</feature>
<dbReference type="AlphaFoldDB" id="A0A2A4HHP0"/>
<comment type="caution">
    <text evidence="3">The sequence shown here is derived from an EMBL/GenBank/DDBJ whole genome shotgun (WGS) entry which is preliminary data.</text>
</comment>
<gene>
    <name evidence="3" type="ORF">CPA45_17130</name>
</gene>
<proteinExistence type="predicted"/>
<evidence type="ECO:0000256" key="1">
    <source>
        <dbReference type="SAM" id="MobiDB-lite"/>
    </source>
</evidence>
<evidence type="ECO:0000313" key="4">
    <source>
        <dbReference type="Proteomes" id="UP000218677"/>
    </source>
</evidence>
<sequence length="71" mass="7758">MDTRESKTREEEKEHVLNQRIPEDFESAAPQRQPEAKKPPSGMYKLLPLVIIVLGIVVAGFLILGAGNSGG</sequence>
<keyword evidence="4" id="KW-1185">Reference proteome</keyword>